<evidence type="ECO:0000313" key="3">
    <source>
        <dbReference type="EMBL" id="CAE4651448.1"/>
    </source>
</evidence>
<evidence type="ECO:0000256" key="2">
    <source>
        <dbReference type="SAM" id="Phobius"/>
    </source>
</evidence>
<dbReference type="EMBL" id="HBNS01050428">
    <property type="protein sequence ID" value="CAE4651448.1"/>
    <property type="molecule type" value="Transcribed_RNA"/>
</dbReference>
<proteinExistence type="predicted"/>
<keyword evidence="2" id="KW-0472">Membrane</keyword>
<feature type="transmembrane region" description="Helical" evidence="2">
    <location>
        <begin position="105"/>
        <end position="122"/>
    </location>
</feature>
<protein>
    <submittedName>
        <fullName evidence="3">Uncharacterized protein</fullName>
    </submittedName>
</protein>
<reference evidence="3" key="1">
    <citation type="submission" date="2021-01" db="EMBL/GenBank/DDBJ databases">
        <authorList>
            <person name="Corre E."/>
            <person name="Pelletier E."/>
            <person name="Niang G."/>
            <person name="Scheremetjew M."/>
            <person name="Finn R."/>
            <person name="Kale V."/>
            <person name="Holt S."/>
            <person name="Cochrane G."/>
            <person name="Meng A."/>
            <person name="Brown T."/>
            <person name="Cohen L."/>
        </authorList>
    </citation>
    <scope>NUCLEOTIDE SEQUENCE</scope>
    <source>
        <strain evidence="3">GSO104</strain>
    </source>
</reference>
<gene>
    <name evidence="3" type="ORF">DBRI00130_LOCUS37923</name>
</gene>
<feature type="region of interest" description="Disordered" evidence="1">
    <location>
        <begin position="1"/>
        <end position="42"/>
    </location>
</feature>
<accession>A0A6U3V608</accession>
<evidence type="ECO:0000256" key="1">
    <source>
        <dbReference type="SAM" id="MobiDB-lite"/>
    </source>
</evidence>
<organism evidence="3">
    <name type="scientific">Ditylum brightwellii</name>
    <dbReference type="NCBI Taxonomy" id="49249"/>
    <lineage>
        <taxon>Eukaryota</taxon>
        <taxon>Sar</taxon>
        <taxon>Stramenopiles</taxon>
        <taxon>Ochrophyta</taxon>
        <taxon>Bacillariophyta</taxon>
        <taxon>Mediophyceae</taxon>
        <taxon>Lithodesmiophycidae</taxon>
        <taxon>Lithodesmiales</taxon>
        <taxon>Lithodesmiaceae</taxon>
        <taxon>Ditylum</taxon>
    </lineage>
</organism>
<dbReference type="AlphaFoldDB" id="A0A6U3V608"/>
<keyword evidence="2" id="KW-1133">Transmembrane helix</keyword>
<name>A0A6U3V608_9STRA</name>
<sequence length="135" mass="15970">MIQSPATILSKARQGLRPRMTRQDRMNRRSYHNNHSSNDGYVRPYSDSVPPKGYEWCRRCGIRLPKYQKKIGEPNYCYDDLRPRILWFVPGKICSEAWQYYRMQMNVFLMLGLGIFGIPFAMPKDKTASLEREQT</sequence>
<keyword evidence="2" id="KW-0812">Transmembrane</keyword>